<evidence type="ECO:0000256" key="7">
    <source>
        <dbReference type="SAM" id="MobiDB-lite"/>
    </source>
</evidence>
<dbReference type="SUPFAM" id="SSF52540">
    <property type="entry name" value="P-loop containing nucleoside triphosphate hydrolases"/>
    <property type="match status" value="1"/>
</dbReference>
<evidence type="ECO:0000256" key="2">
    <source>
        <dbReference type="ARBA" id="ARBA00022692"/>
    </source>
</evidence>
<dbReference type="GO" id="GO:0005524">
    <property type="term" value="F:ATP binding"/>
    <property type="evidence" value="ECO:0007669"/>
    <property type="project" value="UniProtKB-KW"/>
</dbReference>
<protein>
    <submittedName>
        <fullName evidence="11">ABC transporter ATP-binding protein</fullName>
    </submittedName>
</protein>
<dbReference type="PROSITE" id="PS50893">
    <property type="entry name" value="ABC_TRANSPORTER_2"/>
    <property type="match status" value="1"/>
</dbReference>
<dbReference type="Pfam" id="PF00664">
    <property type="entry name" value="ABC_membrane"/>
    <property type="match status" value="1"/>
</dbReference>
<dbReference type="InterPro" id="IPR003439">
    <property type="entry name" value="ABC_transporter-like_ATP-bd"/>
</dbReference>
<gene>
    <name evidence="11" type="ORF">RGF97_01970</name>
</gene>
<dbReference type="Pfam" id="PF00005">
    <property type="entry name" value="ABC_tran"/>
    <property type="match status" value="1"/>
</dbReference>
<evidence type="ECO:0000256" key="6">
    <source>
        <dbReference type="ARBA" id="ARBA00023136"/>
    </source>
</evidence>
<dbReference type="InterPro" id="IPR011527">
    <property type="entry name" value="ABC1_TM_dom"/>
</dbReference>
<dbReference type="InterPro" id="IPR036640">
    <property type="entry name" value="ABC1_TM_sf"/>
</dbReference>
<dbReference type="PANTHER" id="PTHR24221">
    <property type="entry name" value="ATP-BINDING CASSETTE SUB-FAMILY B"/>
    <property type="match status" value="1"/>
</dbReference>
<feature type="domain" description="ABC transporter" evidence="9">
    <location>
        <begin position="347"/>
        <end position="537"/>
    </location>
</feature>
<feature type="compositionally biased region" description="Basic and acidic residues" evidence="7">
    <location>
        <begin position="339"/>
        <end position="352"/>
    </location>
</feature>
<evidence type="ECO:0000259" key="9">
    <source>
        <dbReference type="PROSITE" id="PS50893"/>
    </source>
</evidence>
<keyword evidence="12" id="KW-1185">Reference proteome</keyword>
<dbReference type="RefSeq" id="WP_309547735.1">
    <property type="nucleotide sequence ID" value="NZ_CP133762.1"/>
</dbReference>
<dbReference type="InterPro" id="IPR039421">
    <property type="entry name" value="Type_1_exporter"/>
</dbReference>
<dbReference type="InterPro" id="IPR003593">
    <property type="entry name" value="AAA+_ATPase"/>
</dbReference>
<feature type="transmembrane region" description="Helical" evidence="8">
    <location>
        <begin position="247"/>
        <end position="265"/>
    </location>
</feature>
<dbReference type="SMART" id="SM00382">
    <property type="entry name" value="AAA"/>
    <property type="match status" value="1"/>
</dbReference>
<dbReference type="PROSITE" id="PS50929">
    <property type="entry name" value="ABC_TM1F"/>
    <property type="match status" value="1"/>
</dbReference>
<evidence type="ECO:0000313" key="11">
    <source>
        <dbReference type="EMBL" id="WMX43876.1"/>
    </source>
</evidence>
<dbReference type="EMBL" id="CP133762">
    <property type="protein sequence ID" value="WMX43876.1"/>
    <property type="molecule type" value="Genomic_DNA"/>
</dbReference>
<keyword evidence="2 8" id="KW-0812">Transmembrane</keyword>
<keyword evidence="4 11" id="KW-0067">ATP-binding</keyword>
<keyword evidence="5 8" id="KW-1133">Transmembrane helix</keyword>
<evidence type="ECO:0000313" key="12">
    <source>
        <dbReference type="Proteomes" id="UP001250858"/>
    </source>
</evidence>
<evidence type="ECO:0000256" key="3">
    <source>
        <dbReference type="ARBA" id="ARBA00022741"/>
    </source>
</evidence>
<evidence type="ECO:0000256" key="8">
    <source>
        <dbReference type="SAM" id="Phobius"/>
    </source>
</evidence>
<feature type="transmembrane region" description="Helical" evidence="8">
    <location>
        <begin position="53"/>
        <end position="75"/>
    </location>
</feature>
<dbReference type="PANTHER" id="PTHR24221:SF654">
    <property type="entry name" value="ATP-BINDING CASSETTE SUB-FAMILY B MEMBER 6"/>
    <property type="match status" value="1"/>
</dbReference>
<evidence type="ECO:0000256" key="5">
    <source>
        <dbReference type="ARBA" id="ARBA00022989"/>
    </source>
</evidence>
<name>A0ABY9RQY1_9ACTN</name>
<evidence type="ECO:0000256" key="4">
    <source>
        <dbReference type="ARBA" id="ARBA00022840"/>
    </source>
</evidence>
<reference evidence="11 12" key="1">
    <citation type="submission" date="2023-09" db="EMBL/GenBank/DDBJ databases">
        <title>Complete genome of Streptomyces roseicoloratus T14.</title>
        <authorList>
            <person name="Bashizi T."/>
            <person name="Kim M.-J."/>
            <person name="Lee G."/>
            <person name="Tagele S.B."/>
            <person name="Shin J.-H."/>
        </authorList>
    </citation>
    <scope>NUCLEOTIDE SEQUENCE [LARGE SCALE GENOMIC DNA]</scope>
    <source>
        <strain evidence="11 12">T14</strain>
    </source>
</reference>
<keyword evidence="3" id="KW-0547">Nucleotide-binding</keyword>
<feature type="domain" description="ABC transmembrane type-1" evidence="10">
    <location>
        <begin position="34"/>
        <end position="300"/>
    </location>
</feature>
<feature type="region of interest" description="Disordered" evidence="7">
    <location>
        <begin position="339"/>
        <end position="363"/>
    </location>
</feature>
<organism evidence="11 12">
    <name type="scientific">Streptomyces roseicoloratus</name>
    <dbReference type="NCBI Taxonomy" id="2508722"/>
    <lineage>
        <taxon>Bacteria</taxon>
        <taxon>Bacillati</taxon>
        <taxon>Actinomycetota</taxon>
        <taxon>Actinomycetes</taxon>
        <taxon>Kitasatosporales</taxon>
        <taxon>Streptomycetaceae</taxon>
        <taxon>Streptomyces</taxon>
    </lineage>
</organism>
<dbReference type="PROSITE" id="PS00211">
    <property type="entry name" value="ABC_TRANSPORTER_1"/>
    <property type="match status" value="1"/>
</dbReference>
<evidence type="ECO:0000256" key="1">
    <source>
        <dbReference type="ARBA" id="ARBA00004651"/>
    </source>
</evidence>
<accession>A0ABY9RQY1</accession>
<sequence>MNQLWRTLSGHRAPFTAILAAEAVAGGTEALLHPLLLKALFDQAILTADFRRFLLLGGCYLLLGLTLNIAGYWTAWWRKRFENGFVLALESELLARTLDLDGRRLAGPGSASYVSRIHNDVREGVLPAVDVSIRIARQAVASTVFLGVLLYLSWQASLVLLVIVPPLVLISNRLAKRIAKNTDAEREAEARYVQILTRTLEAFHALRGLPALRPATRAANREALGGFLGITFTNHRLAQKQRTLSDLVMNLSDTASMVIGAFFVFSGRMSFGSFLAFVNSLWRAVTGVFELVNTIPQTRRSTAVLQRIESLRGTPAAPYHEEGALIRIHGARIRYGDEARDRDADAARDGDGSRAGAGPGERAGADARELVLPDFVQHAGEHVLLRGPNGCGKTTLLHVVAGTLAPDHGTVTLPPRVASLTAPVDLPPLPVRELVPDPVLRAALGLDAHAGQLPAELSSGQRQRAGIGALLCEDADAYLADEPFANLDDRSRALVLRLLRERTAGRALLVVHHGDENLDPDFDRVVRVATPAGAVRG</sequence>
<dbReference type="InterPro" id="IPR027417">
    <property type="entry name" value="P-loop_NTPase"/>
</dbReference>
<evidence type="ECO:0000259" key="10">
    <source>
        <dbReference type="PROSITE" id="PS50929"/>
    </source>
</evidence>
<dbReference type="Proteomes" id="UP001250858">
    <property type="component" value="Chromosome"/>
</dbReference>
<feature type="transmembrane region" description="Helical" evidence="8">
    <location>
        <begin position="148"/>
        <end position="170"/>
    </location>
</feature>
<keyword evidence="6 8" id="KW-0472">Membrane</keyword>
<comment type="subcellular location">
    <subcellularLocation>
        <location evidence="1">Cell membrane</location>
        <topology evidence="1">Multi-pass membrane protein</topology>
    </subcellularLocation>
</comment>
<dbReference type="Gene3D" id="3.40.50.300">
    <property type="entry name" value="P-loop containing nucleotide triphosphate hydrolases"/>
    <property type="match status" value="2"/>
</dbReference>
<dbReference type="InterPro" id="IPR017871">
    <property type="entry name" value="ABC_transporter-like_CS"/>
</dbReference>
<dbReference type="Gene3D" id="1.20.1560.10">
    <property type="entry name" value="ABC transporter type 1, transmembrane domain"/>
    <property type="match status" value="1"/>
</dbReference>
<proteinExistence type="predicted"/>
<dbReference type="SUPFAM" id="SSF90123">
    <property type="entry name" value="ABC transporter transmembrane region"/>
    <property type="match status" value="1"/>
</dbReference>